<dbReference type="GO" id="GO:0004252">
    <property type="term" value="F:serine-type endopeptidase activity"/>
    <property type="evidence" value="ECO:0007669"/>
    <property type="project" value="UniProtKB-UniRule"/>
</dbReference>
<evidence type="ECO:0000256" key="12">
    <source>
        <dbReference type="RuleBase" id="RU366078"/>
    </source>
</evidence>
<dbReference type="InterPro" id="IPR001314">
    <property type="entry name" value="Peptidase_S1A"/>
</dbReference>
<evidence type="ECO:0000256" key="5">
    <source>
        <dbReference type="ARBA" id="ARBA00022729"/>
    </source>
</evidence>
<evidence type="ECO:0000256" key="10">
    <source>
        <dbReference type="ARBA" id="ARBA00023180"/>
    </source>
</evidence>
<dbReference type="Gene3D" id="3.30.1640.30">
    <property type="match status" value="1"/>
</dbReference>
<evidence type="ECO:0000256" key="7">
    <source>
        <dbReference type="ARBA" id="ARBA00022825"/>
    </source>
</evidence>
<keyword evidence="8" id="KW-0391">Immunity</keyword>
<evidence type="ECO:0000256" key="8">
    <source>
        <dbReference type="ARBA" id="ARBA00022859"/>
    </source>
</evidence>
<evidence type="ECO:0000259" key="13">
    <source>
        <dbReference type="PROSITE" id="PS50240"/>
    </source>
</evidence>
<reference evidence="14" key="2">
    <citation type="submission" date="2022-10" db="EMBL/GenBank/DDBJ databases">
        <authorList>
            <consortium name="ENA_rothamsted_submissions"/>
            <consortium name="culmorum"/>
            <person name="King R."/>
        </authorList>
    </citation>
    <scope>NUCLEOTIDE SEQUENCE</scope>
</reference>
<dbReference type="OrthoDB" id="9028152at2759"/>
<evidence type="ECO:0000256" key="6">
    <source>
        <dbReference type="ARBA" id="ARBA00022801"/>
    </source>
</evidence>
<dbReference type="FunFam" id="2.40.10.10:FF:000028">
    <property type="entry name" value="Serine protease easter"/>
    <property type="match status" value="1"/>
</dbReference>
<feature type="domain" description="Peptidase S1" evidence="13">
    <location>
        <begin position="102"/>
        <end position="328"/>
    </location>
</feature>
<keyword evidence="9" id="KW-1015">Disulfide bond</keyword>
<keyword evidence="15" id="KW-1185">Reference proteome</keyword>
<accession>A0A9N9S2G5</accession>
<evidence type="ECO:0000256" key="4">
    <source>
        <dbReference type="ARBA" id="ARBA00022670"/>
    </source>
</evidence>
<dbReference type="Gene3D" id="2.40.10.10">
    <property type="entry name" value="Trypsin-like serine proteases"/>
    <property type="match status" value="2"/>
</dbReference>
<dbReference type="GO" id="GO:0005576">
    <property type="term" value="C:extracellular region"/>
    <property type="evidence" value="ECO:0007669"/>
    <property type="project" value="UniProtKB-SubCell"/>
</dbReference>
<keyword evidence="2 12" id="KW-0964">Secreted</keyword>
<comment type="similarity">
    <text evidence="11 12">Belongs to the peptidase S1 family. CLIP subfamily.</text>
</comment>
<dbReference type="GO" id="GO:0045087">
    <property type="term" value="P:innate immune response"/>
    <property type="evidence" value="ECO:0007669"/>
    <property type="project" value="UniProtKB-KW"/>
</dbReference>
<keyword evidence="7 12" id="KW-0720">Serine protease</keyword>
<organism evidence="14 15">
    <name type="scientific">Chironomus riparius</name>
    <dbReference type="NCBI Taxonomy" id="315576"/>
    <lineage>
        <taxon>Eukaryota</taxon>
        <taxon>Metazoa</taxon>
        <taxon>Ecdysozoa</taxon>
        <taxon>Arthropoda</taxon>
        <taxon>Hexapoda</taxon>
        <taxon>Insecta</taxon>
        <taxon>Pterygota</taxon>
        <taxon>Neoptera</taxon>
        <taxon>Endopterygota</taxon>
        <taxon>Diptera</taxon>
        <taxon>Nematocera</taxon>
        <taxon>Chironomoidea</taxon>
        <taxon>Chironomidae</taxon>
        <taxon>Chironominae</taxon>
        <taxon>Chironomus</taxon>
    </lineage>
</organism>
<feature type="signal peptide" evidence="12">
    <location>
        <begin position="1"/>
        <end position="21"/>
    </location>
</feature>
<dbReference type="PROSITE" id="PS50240">
    <property type="entry name" value="TRYPSIN_DOM"/>
    <property type="match status" value="1"/>
</dbReference>
<proteinExistence type="inferred from homology"/>
<dbReference type="SUPFAM" id="SSF50494">
    <property type="entry name" value="Trypsin-like serine proteases"/>
    <property type="match status" value="1"/>
</dbReference>
<dbReference type="Proteomes" id="UP001153620">
    <property type="component" value="Chromosome 3"/>
</dbReference>
<evidence type="ECO:0000256" key="3">
    <source>
        <dbReference type="ARBA" id="ARBA00022588"/>
    </source>
</evidence>
<keyword evidence="3" id="KW-0399">Innate immunity</keyword>
<dbReference type="InterPro" id="IPR051487">
    <property type="entry name" value="Ser/Thr_Proteases_Immune/Dev"/>
</dbReference>
<dbReference type="InterPro" id="IPR038565">
    <property type="entry name" value="CLIP_sf"/>
</dbReference>
<keyword evidence="6 12" id="KW-0378">Hydrolase</keyword>
<dbReference type="InterPro" id="IPR009003">
    <property type="entry name" value="Peptidase_S1_PA"/>
</dbReference>
<protein>
    <recommendedName>
        <fullName evidence="12">CLIP domain-containing serine protease</fullName>
        <ecNumber evidence="12">3.4.21.-</ecNumber>
    </recommendedName>
</protein>
<dbReference type="Pfam" id="PF00089">
    <property type="entry name" value="Trypsin"/>
    <property type="match status" value="1"/>
</dbReference>
<dbReference type="AlphaFoldDB" id="A0A9N9S2G5"/>
<dbReference type="InterPro" id="IPR022700">
    <property type="entry name" value="CLIP"/>
</dbReference>
<dbReference type="InterPro" id="IPR001254">
    <property type="entry name" value="Trypsin_dom"/>
</dbReference>
<evidence type="ECO:0000256" key="11">
    <source>
        <dbReference type="ARBA" id="ARBA00024195"/>
    </source>
</evidence>
<evidence type="ECO:0000256" key="1">
    <source>
        <dbReference type="ARBA" id="ARBA00004613"/>
    </source>
</evidence>
<dbReference type="EMBL" id="OU895879">
    <property type="protein sequence ID" value="CAG9806992.1"/>
    <property type="molecule type" value="Genomic_DNA"/>
</dbReference>
<keyword evidence="10" id="KW-0325">Glycoprotein</keyword>
<evidence type="ECO:0000313" key="14">
    <source>
        <dbReference type="EMBL" id="CAG9806992.1"/>
    </source>
</evidence>
<dbReference type="PRINTS" id="PR00722">
    <property type="entry name" value="CHYMOTRYPSIN"/>
</dbReference>
<dbReference type="Pfam" id="PF12032">
    <property type="entry name" value="CLIP"/>
    <property type="match status" value="1"/>
</dbReference>
<gene>
    <name evidence="14" type="ORF">CHIRRI_LOCUS9844</name>
</gene>
<reference evidence="14" key="1">
    <citation type="submission" date="2022-01" db="EMBL/GenBank/DDBJ databases">
        <authorList>
            <person name="King R."/>
        </authorList>
    </citation>
    <scope>NUCLEOTIDE SEQUENCE</scope>
</reference>
<dbReference type="GO" id="GO:0006508">
    <property type="term" value="P:proteolysis"/>
    <property type="evidence" value="ECO:0007669"/>
    <property type="project" value="UniProtKB-KW"/>
</dbReference>
<feature type="chain" id="PRO_5040547374" description="CLIP domain-containing serine protease" evidence="12">
    <location>
        <begin position="22"/>
        <end position="328"/>
    </location>
</feature>
<comment type="subcellular location">
    <subcellularLocation>
        <location evidence="1 12">Secreted</location>
    </subcellularLocation>
</comment>
<comment type="domain">
    <text evidence="12">The clip domain consists of 35-55 residues which are 'knitted' together usually by 3 conserved disulfide bonds forming a clip-like compact structure.</text>
</comment>
<dbReference type="EC" id="3.4.21.-" evidence="12"/>
<name>A0A9N9S2G5_9DIPT</name>
<dbReference type="SMART" id="SM00020">
    <property type="entry name" value="Tryp_SPc"/>
    <property type="match status" value="1"/>
</dbReference>
<sequence>MERIFKLFLVLTALFVITVESQNFLMRSSCKAGTECIPHYKCNEVLNITRKGNLTNDEKSHLSKIWCGKHGKIHYVCCKEEEKKITKLPESPICGTPLRTILLGGESTFVNEFTWVAQIIYSKPGNETDIHCEASLINDRYVLTAASCVQKVPDSWKISKVRLGDWDLTSNPDCQDFTSESFCNNPYLEVPVEKIIVHKEYDHASKNQHNDIALLKLEQQVSYNEWINPICLTSNISADSQFFRLVGFLKPESNANIKLQMDIEGMSKDECQEFYSDQNITISDSQFCGKVSSHKPCHLYNGGALTIIEPFKSLKAFCKLCSCRNSFF</sequence>
<keyword evidence="4 12" id="KW-0645">Protease</keyword>
<evidence type="ECO:0000313" key="15">
    <source>
        <dbReference type="Proteomes" id="UP001153620"/>
    </source>
</evidence>
<keyword evidence="5 12" id="KW-0732">Signal</keyword>
<dbReference type="PANTHER" id="PTHR24256">
    <property type="entry name" value="TRYPTASE-RELATED"/>
    <property type="match status" value="1"/>
</dbReference>
<evidence type="ECO:0000256" key="9">
    <source>
        <dbReference type="ARBA" id="ARBA00023157"/>
    </source>
</evidence>
<dbReference type="InterPro" id="IPR043504">
    <property type="entry name" value="Peptidase_S1_PA_chymotrypsin"/>
</dbReference>
<evidence type="ECO:0000256" key="2">
    <source>
        <dbReference type="ARBA" id="ARBA00022525"/>
    </source>
</evidence>